<dbReference type="EMBL" id="JADGJH010001174">
    <property type="protein sequence ID" value="KAJ3117319.1"/>
    <property type="molecule type" value="Genomic_DNA"/>
</dbReference>
<keyword evidence="3" id="KW-1185">Reference proteome</keyword>
<gene>
    <name evidence="2" type="ORF">HK100_000846</name>
</gene>
<feature type="region of interest" description="Disordered" evidence="1">
    <location>
        <begin position="79"/>
        <end position="120"/>
    </location>
</feature>
<organism evidence="2 3">
    <name type="scientific">Physocladia obscura</name>
    <dbReference type="NCBI Taxonomy" id="109957"/>
    <lineage>
        <taxon>Eukaryota</taxon>
        <taxon>Fungi</taxon>
        <taxon>Fungi incertae sedis</taxon>
        <taxon>Chytridiomycota</taxon>
        <taxon>Chytridiomycota incertae sedis</taxon>
        <taxon>Chytridiomycetes</taxon>
        <taxon>Chytridiales</taxon>
        <taxon>Chytriomycetaceae</taxon>
        <taxon>Physocladia</taxon>
    </lineage>
</organism>
<comment type="caution">
    <text evidence="2">The sequence shown here is derived from an EMBL/GenBank/DDBJ whole genome shotgun (WGS) entry which is preliminary data.</text>
</comment>
<sequence length="206" mass="21927">MEISNWTTRELCKLLGLAAPSAPGTPSDVDDLTRTVLALPVSDAVAQLSALLGEDSAALNFISEFALRRNTKCFSSSISSAQQQKLPPNTFGASQNSNSTSSPASSPALSSATKFKDPNRVYRKKDNNESYLISSKLPSKQLPAVSAQSVAAEPAKKAKPVGKKNYVPTTIDSLIAKERVGNLVGLNGRLICECLGMLSRFFGILH</sequence>
<accession>A0AAD5SZB9</accession>
<evidence type="ECO:0000313" key="2">
    <source>
        <dbReference type="EMBL" id="KAJ3117319.1"/>
    </source>
</evidence>
<protein>
    <submittedName>
        <fullName evidence="2">Uncharacterized protein</fullName>
    </submittedName>
</protein>
<dbReference type="Proteomes" id="UP001211907">
    <property type="component" value="Unassembled WGS sequence"/>
</dbReference>
<evidence type="ECO:0000256" key="1">
    <source>
        <dbReference type="SAM" id="MobiDB-lite"/>
    </source>
</evidence>
<reference evidence="2" key="1">
    <citation type="submission" date="2020-05" db="EMBL/GenBank/DDBJ databases">
        <title>Phylogenomic resolution of chytrid fungi.</title>
        <authorList>
            <person name="Stajich J.E."/>
            <person name="Amses K."/>
            <person name="Simmons R."/>
            <person name="Seto K."/>
            <person name="Myers J."/>
            <person name="Bonds A."/>
            <person name="Quandt C.A."/>
            <person name="Barry K."/>
            <person name="Liu P."/>
            <person name="Grigoriev I."/>
            <person name="Longcore J.E."/>
            <person name="James T.Y."/>
        </authorList>
    </citation>
    <scope>NUCLEOTIDE SEQUENCE</scope>
    <source>
        <strain evidence="2">JEL0513</strain>
    </source>
</reference>
<dbReference type="AlphaFoldDB" id="A0AAD5SZB9"/>
<name>A0AAD5SZB9_9FUNG</name>
<evidence type="ECO:0000313" key="3">
    <source>
        <dbReference type="Proteomes" id="UP001211907"/>
    </source>
</evidence>
<feature type="compositionally biased region" description="Low complexity" evidence="1">
    <location>
        <begin position="93"/>
        <end position="113"/>
    </location>
</feature>
<proteinExistence type="predicted"/>